<dbReference type="Pfam" id="PF00400">
    <property type="entry name" value="WD40"/>
    <property type="match status" value="1"/>
</dbReference>
<feature type="repeat" description="WD" evidence="3">
    <location>
        <begin position="458"/>
        <end position="499"/>
    </location>
</feature>
<feature type="compositionally biased region" description="Low complexity" evidence="4">
    <location>
        <begin position="8"/>
        <end position="17"/>
    </location>
</feature>
<dbReference type="PROSITE" id="PS50082">
    <property type="entry name" value="WD_REPEATS_2"/>
    <property type="match status" value="1"/>
</dbReference>
<sequence>MAYSPENSFFFSSSPSSAQIDGQHSNDDMSSHYSFASYDEVMADDISLLPYDELTSYRSDRRAFYRSYRSDNDLENMNEMQQKEFYYPSTINGPTGSHHLWEQHRASPSCLRLPLYPPGGMELTADELLSFRMFVRHMEEDKDLIPEHPLQRDSFEQNMTMSQFIKQWFLRARPCTKRSCPSSRGPFGNISHEAVNVERWPRLEKVSRPDDHYYKGKIYDIQNIPWTRLNIRRSHARLIRSMLYRSFRNQSGEDRPYCQTLPRDETYFLPKTMYNAYKGSMGHFQLRNLMSVTASNTVQYVARDRVYDTIPFYNEHNCLLDLHEELPGSSARRPILISTMKARHGITVVGDVGGEFAMTSSDTDVTVRRQLSLNQEMITHVDVTQHRTNNKPQAVFASNDKFVRTLDCETDQVIQTLEYARAVNCSDSSPDGRMRVMIGDAPEAWIIDSDSGRPIRNLNHHNDFGFACAWSPDMLHIATSNQDKTVNIWDTRMWRLLTSIQADVACYRSLRFSPVGGGPRVLLMCEPADHVSLVDAQTYQTRQALDFFGEIGGADFSPDGGRLWVSNLDPTFGGLMEFDRCQWGQQSGLGHLRRIELEESGDAYFPDQPNEWVDEMQLDDDARCVLGPGERRLRYQRLLPDKSFSPAWRVLAPRKHR</sequence>
<evidence type="ECO:0000313" key="6">
    <source>
        <dbReference type="Proteomes" id="UP000242877"/>
    </source>
</evidence>
<protein>
    <submittedName>
        <fullName evidence="5">WD repeat protein</fullName>
    </submittedName>
</protein>
<dbReference type="InterPro" id="IPR036322">
    <property type="entry name" value="WD40_repeat_dom_sf"/>
</dbReference>
<dbReference type="PROSITE" id="PS00678">
    <property type="entry name" value="WD_REPEATS_1"/>
    <property type="match status" value="1"/>
</dbReference>
<dbReference type="Gene3D" id="2.130.10.10">
    <property type="entry name" value="YVTN repeat-like/Quinoprotein amine dehydrogenase"/>
    <property type="match status" value="1"/>
</dbReference>
<comment type="caution">
    <text evidence="5">The sequence shown here is derived from an EMBL/GenBank/DDBJ whole genome shotgun (WGS) entry which is preliminary data.</text>
</comment>
<evidence type="ECO:0000256" key="3">
    <source>
        <dbReference type="PROSITE-ProRule" id="PRU00221"/>
    </source>
</evidence>
<proteinExistence type="predicted"/>
<dbReference type="PANTHER" id="PTHR43991">
    <property type="entry name" value="WD REPEAT PROTEIN (AFU_ORTHOLOGUE AFUA_8G05640)-RELATED"/>
    <property type="match status" value="1"/>
</dbReference>
<keyword evidence="2" id="KW-0677">Repeat</keyword>
<dbReference type="InterPro" id="IPR015943">
    <property type="entry name" value="WD40/YVTN_repeat-like_dom_sf"/>
</dbReference>
<dbReference type="PROSITE" id="PS50294">
    <property type="entry name" value="WD_REPEATS_REGION"/>
    <property type="match status" value="1"/>
</dbReference>
<evidence type="ECO:0000256" key="2">
    <source>
        <dbReference type="ARBA" id="ARBA00022737"/>
    </source>
</evidence>
<dbReference type="InterPro" id="IPR019775">
    <property type="entry name" value="WD40_repeat_CS"/>
</dbReference>
<feature type="region of interest" description="Disordered" evidence="4">
    <location>
        <begin position="1"/>
        <end position="26"/>
    </location>
</feature>
<evidence type="ECO:0000313" key="5">
    <source>
        <dbReference type="EMBL" id="KZZ93914.1"/>
    </source>
</evidence>
<evidence type="ECO:0000256" key="4">
    <source>
        <dbReference type="SAM" id="MobiDB-lite"/>
    </source>
</evidence>
<organism evidence="5 6">
    <name type="scientific">Ascosphaera apis ARSEF 7405</name>
    <dbReference type="NCBI Taxonomy" id="392613"/>
    <lineage>
        <taxon>Eukaryota</taxon>
        <taxon>Fungi</taxon>
        <taxon>Dikarya</taxon>
        <taxon>Ascomycota</taxon>
        <taxon>Pezizomycotina</taxon>
        <taxon>Eurotiomycetes</taxon>
        <taxon>Eurotiomycetidae</taxon>
        <taxon>Onygenales</taxon>
        <taxon>Ascosphaeraceae</taxon>
        <taxon>Ascosphaera</taxon>
    </lineage>
</organism>
<dbReference type="SMART" id="SM00320">
    <property type="entry name" value="WD40"/>
    <property type="match status" value="1"/>
</dbReference>
<keyword evidence="1 3" id="KW-0853">WD repeat</keyword>
<dbReference type="SUPFAM" id="SSF50978">
    <property type="entry name" value="WD40 repeat-like"/>
    <property type="match status" value="1"/>
</dbReference>
<dbReference type="EMBL" id="AZGZ01000007">
    <property type="protein sequence ID" value="KZZ93914.1"/>
    <property type="molecule type" value="Genomic_DNA"/>
</dbReference>
<evidence type="ECO:0000256" key="1">
    <source>
        <dbReference type="ARBA" id="ARBA00022574"/>
    </source>
</evidence>
<reference evidence="5 6" key="1">
    <citation type="journal article" date="2016" name="Genome Biol. Evol.">
        <title>Divergent and convergent evolution of fungal pathogenicity.</title>
        <authorList>
            <person name="Shang Y."/>
            <person name="Xiao G."/>
            <person name="Zheng P."/>
            <person name="Cen K."/>
            <person name="Zhan S."/>
            <person name="Wang C."/>
        </authorList>
    </citation>
    <scope>NUCLEOTIDE SEQUENCE [LARGE SCALE GENOMIC DNA]</scope>
    <source>
        <strain evidence="5 6">ARSEF 7405</strain>
    </source>
</reference>
<dbReference type="VEuPathDB" id="FungiDB:AAP_02007"/>
<dbReference type="Proteomes" id="UP000242877">
    <property type="component" value="Unassembled WGS sequence"/>
</dbReference>
<dbReference type="OrthoDB" id="20669at2759"/>
<accession>A0A168AGY4</accession>
<gene>
    <name evidence="5" type="ORF">AAP_02007</name>
</gene>
<keyword evidence="6" id="KW-1185">Reference proteome</keyword>
<dbReference type="InterPro" id="IPR001680">
    <property type="entry name" value="WD40_rpt"/>
</dbReference>
<name>A0A168AGY4_9EURO</name>
<dbReference type="PANTHER" id="PTHR43991:SF12">
    <property type="entry name" value="WD REPEAT PROTEIN (AFU_ORTHOLOGUE AFUA_8G05640)"/>
    <property type="match status" value="1"/>
</dbReference>
<dbReference type="AlphaFoldDB" id="A0A168AGY4"/>